<protein>
    <recommendedName>
        <fullName evidence="2">Lipoprotein</fullName>
    </recommendedName>
</protein>
<dbReference type="PROSITE" id="PS51257">
    <property type="entry name" value="PROKAR_LIPOPROTEIN"/>
    <property type="match status" value="1"/>
</dbReference>
<name>X0UWK2_9ZZZZ</name>
<reference evidence="1" key="1">
    <citation type="journal article" date="2014" name="Front. Microbiol.">
        <title>High frequency of phylogenetically diverse reductive dehalogenase-homologous genes in deep subseafloor sedimentary metagenomes.</title>
        <authorList>
            <person name="Kawai M."/>
            <person name="Futagami T."/>
            <person name="Toyoda A."/>
            <person name="Takaki Y."/>
            <person name="Nishi S."/>
            <person name="Hori S."/>
            <person name="Arai W."/>
            <person name="Tsubouchi T."/>
            <person name="Morono Y."/>
            <person name="Uchiyama I."/>
            <person name="Ito T."/>
            <person name="Fujiyama A."/>
            <person name="Inagaki F."/>
            <person name="Takami H."/>
        </authorList>
    </citation>
    <scope>NUCLEOTIDE SEQUENCE</scope>
    <source>
        <strain evidence="1">Expedition CK06-06</strain>
    </source>
</reference>
<dbReference type="AlphaFoldDB" id="X0UWK2"/>
<gene>
    <name evidence="1" type="ORF">S01H1_33314</name>
</gene>
<accession>X0UWK2</accession>
<evidence type="ECO:0000313" key="1">
    <source>
        <dbReference type="EMBL" id="GAG10125.1"/>
    </source>
</evidence>
<organism evidence="1">
    <name type="scientific">marine sediment metagenome</name>
    <dbReference type="NCBI Taxonomy" id="412755"/>
    <lineage>
        <taxon>unclassified sequences</taxon>
        <taxon>metagenomes</taxon>
        <taxon>ecological metagenomes</taxon>
    </lineage>
</organism>
<dbReference type="Gene3D" id="2.60.120.260">
    <property type="entry name" value="Galactose-binding domain-like"/>
    <property type="match status" value="1"/>
</dbReference>
<sequence length="223" mass="24761">MRRSQKRMRKRTVVTLLAVVLVAIATACGDGAAPQVLPGTSVDVAANLLQNGSFEVDPDPWFSLTTPAWGKPFSVSSHVAHSGEQSAHLELRAPIDASGAEVVGVVQEASPEEFPEMLSGYYYVDDWLKGARKQYLQFVVIAFGVTNLPGGHVNHQIRFPLAGIDDEPFAITNAKFLFLSREEPVIGQWVYFERPVGQDFRELWGAVPEGFERLRILFEVRYD</sequence>
<proteinExistence type="predicted"/>
<dbReference type="EMBL" id="BARS01020678">
    <property type="protein sequence ID" value="GAG10125.1"/>
    <property type="molecule type" value="Genomic_DNA"/>
</dbReference>
<comment type="caution">
    <text evidence="1">The sequence shown here is derived from an EMBL/GenBank/DDBJ whole genome shotgun (WGS) entry which is preliminary data.</text>
</comment>
<feature type="non-terminal residue" evidence="1">
    <location>
        <position position="223"/>
    </location>
</feature>
<evidence type="ECO:0008006" key="2">
    <source>
        <dbReference type="Google" id="ProtNLM"/>
    </source>
</evidence>